<dbReference type="InterPro" id="IPR023313">
    <property type="entry name" value="UBQ-conjugating_AS"/>
</dbReference>
<dbReference type="PROSITE" id="PS50127">
    <property type="entry name" value="UBC_2"/>
    <property type="match status" value="1"/>
</dbReference>
<evidence type="ECO:0000259" key="3">
    <source>
        <dbReference type="PROSITE" id="PS50127"/>
    </source>
</evidence>
<dbReference type="PANTHER" id="PTHR24068">
    <property type="entry name" value="UBIQUITIN-CONJUGATING ENZYME E2"/>
    <property type="match status" value="1"/>
</dbReference>
<feature type="active site" description="Glycyl thioester intermediate" evidence="1">
    <location>
        <position position="221"/>
    </location>
</feature>
<accession>A0A8X8D7Y7</accession>
<keyword evidence="2" id="KW-0833">Ubl conjugation pathway</keyword>
<dbReference type="AlphaFoldDB" id="A0A8X8D7Y7"/>
<comment type="caution">
    <text evidence="4">The sequence shown here is derived from an EMBL/GenBank/DDBJ whole genome shotgun (WGS) entry which is preliminary data.</text>
</comment>
<dbReference type="InterPro" id="IPR000608">
    <property type="entry name" value="UBC"/>
</dbReference>
<keyword evidence="5" id="KW-1185">Reference proteome</keyword>
<keyword evidence="2" id="KW-0547">Nucleotide-binding</keyword>
<evidence type="ECO:0000313" key="5">
    <source>
        <dbReference type="Proteomes" id="UP000886885"/>
    </source>
</evidence>
<feature type="domain" description="UBC core" evidence="3">
    <location>
        <begin position="1"/>
        <end position="283"/>
    </location>
</feature>
<dbReference type="Proteomes" id="UP000886885">
    <property type="component" value="Chromosome 3D"/>
</dbReference>
<keyword evidence="2" id="KW-0067">ATP-binding</keyword>
<evidence type="ECO:0000313" key="4">
    <source>
        <dbReference type="EMBL" id="KAG6781145.1"/>
    </source>
</evidence>
<sequence>MASKRILKELKDLQKDPPTSCSAGPVAEDMFHWQATIMGPPDSPYAGGVFLVTIHFPPDYPFKPPKLICLLLKSCARHHSQLKISGYGLELRPQLHLLVLIGWEHSLLNCIEDDVKLYPQLLESVFIVATSSSPVKLPSFPLEMGSLFFSPRPIKRLVPKETTGTQELLPGESLGHGLERALDIRNSSILLTVLPFFWIFLQFAFRTKVFHPNINSNGSICLDILKEQWSPALTISKVLLSICSLLTDPNPDDPLVPEIAHMYKTDRSKYETTARSWTQKYAMG</sequence>
<dbReference type="PROSITE" id="PS00183">
    <property type="entry name" value="UBC_1"/>
    <property type="match status" value="1"/>
</dbReference>
<protein>
    <recommendedName>
        <fullName evidence="3">UBC core domain-containing protein</fullName>
    </recommendedName>
</protein>
<name>A0A8X8D7Y7_POPTO</name>
<organism evidence="4 5">
    <name type="scientific">Populus tomentosa</name>
    <name type="common">Chinese white poplar</name>
    <dbReference type="NCBI Taxonomy" id="118781"/>
    <lineage>
        <taxon>Eukaryota</taxon>
        <taxon>Viridiplantae</taxon>
        <taxon>Streptophyta</taxon>
        <taxon>Embryophyta</taxon>
        <taxon>Tracheophyta</taxon>
        <taxon>Spermatophyta</taxon>
        <taxon>Magnoliopsida</taxon>
        <taxon>eudicotyledons</taxon>
        <taxon>Gunneridae</taxon>
        <taxon>Pentapetalae</taxon>
        <taxon>rosids</taxon>
        <taxon>fabids</taxon>
        <taxon>Malpighiales</taxon>
        <taxon>Salicaceae</taxon>
        <taxon>Saliceae</taxon>
        <taxon>Populus</taxon>
    </lineage>
</organism>
<dbReference type="EMBL" id="JAAWWB010000006">
    <property type="protein sequence ID" value="KAG6781145.1"/>
    <property type="molecule type" value="Genomic_DNA"/>
</dbReference>
<proteinExistence type="inferred from homology"/>
<comment type="similarity">
    <text evidence="2">Belongs to the ubiquitin-conjugating enzyme family.</text>
</comment>
<dbReference type="OrthoDB" id="7851174at2759"/>
<dbReference type="GO" id="GO:0005524">
    <property type="term" value="F:ATP binding"/>
    <property type="evidence" value="ECO:0007669"/>
    <property type="project" value="UniProtKB-UniRule"/>
</dbReference>
<evidence type="ECO:0000256" key="2">
    <source>
        <dbReference type="RuleBase" id="RU362109"/>
    </source>
</evidence>
<evidence type="ECO:0000256" key="1">
    <source>
        <dbReference type="PROSITE-ProRule" id="PRU10133"/>
    </source>
</evidence>
<reference evidence="4" key="1">
    <citation type="journal article" date="2020" name="bioRxiv">
        <title>Hybrid origin of Populus tomentosa Carr. identified through genome sequencing and phylogenomic analysis.</title>
        <authorList>
            <person name="An X."/>
            <person name="Gao K."/>
            <person name="Chen Z."/>
            <person name="Li J."/>
            <person name="Yang X."/>
            <person name="Yang X."/>
            <person name="Zhou J."/>
            <person name="Guo T."/>
            <person name="Zhao T."/>
            <person name="Huang S."/>
            <person name="Miao D."/>
            <person name="Khan W.U."/>
            <person name="Rao P."/>
            <person name="Ye M."/>
            <person name="Lei B."/>
            <person name="Liao W."/>
            <person name="Wang J."/>
            <person name="Ji L."/>
            <person name="Li Y."/>
            <person name="Guo B."/>
            <person name="Mustafa N.S."/>
            <person name="Li S."/>
            <person name="Yun Q."/>
            <person name="Keller S.R."/>
            <person name="Mao J."/>
            <person name="Zhang R."/>
            <person name="Strauss S.H."/>
        </authorList>
    </citation>
    <scope>NUCLEOTIDE SEQUENCE</scope>
    <source>
        <strain evidence="4">GM15</strain>
        <tissue evidence="4">Leaf</tissue>
    </source>
</reference>
<gene>
    <name evidence="4" type="ORF">POTOM_014034</name>
</gene>
<dbReference type="Pfam" id="PF00179">
    <property type="entry name" value="UQ_con"/>
    <property type="match status" value="2"/>
</dbReference>
<dbReference type="SMART" id="SM00212">
    <property type="entry name" value="UBCc"/>
    <property type="match status" value="1"/>
</dbReference>